<sequence>MDYIDNIKRWLNRIENTIRNVPHINEFIRNNPKIIKILKVILILLIILSSSYIWYRRNTLRARVILCYYIIRGDDNLIIELKHTLDLIQKPTWLKNWLRGILKRLP</sequence>
<name>A0A2N1P310_9GLOM</name>
<dbReference type="Proteomes" id="UP000233469">
    <property type="component" value="Unassembled WGS sequence"/>
</dbReference>
<reference evidence="2 3" key="1">
    <citation type="submission" date="2016-04" db="EMBL/GenBank/DDBJ databases">
        <title>Genome analyses suggest a sexual origin of heterokaryosis in a supposedly ancient asexual fungus.</title>
        <authorList>
            <person name="Ropars J."/>
            <person name="Sedzielewska K."/>
            <person name="Noel J."/>
            <person name="Charron P."/>
            <person name="Farinelli L."/>
            <person name="Marton T."/>
            <person name="Kruger M."/>
            <person name="Pelin A."/>
            <person name="Brachmann A."/>
            <person name="Corradi N."/>
        </authorList>
    </citation>
    <scope>NUCLEOTIDE SEQUENCE [LARGE SCALE GENOMIC DNA]</scope>
    <source>
        <strain evidence="2 3">C2</strain>
    </source>
</reference>
<evidence type="ECO:0000313" key="2">
    <source>
        <dbReference type="EMBL" id="PKK80496.1"/>
    </source>
</evidence>
<comment type="caution">
    <text evidence="2">The sequence shown here is derived from an EMBL/GenBank/DDBJ whole genome shotgun (WGS) entry which is preliminary data.</text>
</comment>
<evidence type="ECO:0000256" key="1">
    <source>
        <dbReference type="SAM" id="Phobius"/>
    </source>
</evidence>
<dbReference type="AlphaFoldDB" id="A0A2N1P310"/>
<reference evidence="2 3" key="2">
    <citation type="submission" date="2017-10" db="EMBL/GenBank/DDBJ databases">
        <title>Extensive intraspecific genome diversity in a model arbuscular mycorrhizal fungus.</title>
        <authorList>
            <person name="Chen E.C.H."/>
            <person name="Morin E."/>
            <person name="Baudet D."/>
            <person name="Noel J."/>
            <person name="Ndikumana S."/>
            <person name="Charron P."/>
            <person name="St-Onge C."/>
            <person name="Giorgi J."/>
            <person name="Grigoriev I.V."/>
            <person name="Roux C."/>
            <person name="Martin F.M."/>
            <person name="Corradi N."/>
        </authorList>
    </citation>
    <scope>NUCLEOTIDE SEQUENCE [LARGE SCALE GENOMIC DNA]</scope>
    <source>
        <strain evidence="2 3">C2</strain>
    </source>
</reference>
<keyword evidence="1" id="KW-1133">Transmembrane helix</keyword>
<organism evidence="2 3">
    <name type="scientific">Rhizophagus irregularis</name>
    <dbReference type="NCBI Taxonomy" id="588596"/>
    <lineage>
        <taxon>Eukaryota</taxon>
        <taxon>Fungi</taxon>
        <taxon>Fungi incertae sedis</taxon>
        <taxon>Mucoromycota</taxon>
        <taxon>Glomeromycotina</taxon>
        <taxon>Glomeromycetes</taxon>
        <taxon>Glomerales</taxon>
        <taxon>Glomeraceae</taxon>
        <taxon>Rhizophagus</taxon>
    </lineage>
</organism>
<feature type="transmembrane region" description="Helical" evidence="1">
    <location>
        <begin position="37"/>
        <end position="55"/>
    </location>
</feature>
<protein>
    <submittedName>
        <fullName evidence="2">Uncharacterized protein</fullName>
    </submittedName>
</protein>
<keyword evidence="1" id="KW-0472">Membrane</keyword>
<proteinExistence type="predicted"/>
<dbReference type="VEuPathDB" id="FungiDB:RhiirFUN_002068"/>
<evidence type="ECO:0000313" key="3">
    <source>
        <dbReference type="Proteomes" id="UP000233469"/>
    </source>
</evidence>
<keyword evidence="1" id="KW-0812">Transmembrane</keyword>
<accession>A0A2N1P310</accession>
<dbReference type="VEuPathDB" id="FungiDB:FUN_002013"/>
<gene>
    <name evidence="2" type="ORF">RhiirC2_768003</name>
</gene>
<dbReference type="EMBL" id="LLXL01000012">
    <property type="protein sequence ID" value="PKK80496.1"/>
    <property type="molecule type" value="Genomic_DNA"/>
</dbReference>